<gene>
    <name evidence="7" type="ORF">TRICI_002194</name>
</gene>
<organism evidence="7 8">
    <name type="scientific">Trichomonascus ciferrii</name>
    <dbReference type="NCBI Taxonomy" id="44093"/>
    <lineage>
        <taxon>Eukaryota</taxon>
        <taxon>Fungi</taxon>
        <taxon>Dikarya</taxon>
        <taxon>Ascomycota</taxon>
        <taxon>Saccharomycotina</taxon>
        <taxon>Dipodascomycetes</taxon>
        <taxon>Dipodascales</taxon>
        <taxon>Trichomonascaceae</taxon>
        <taxon>Trichomonascus</taxon>
        <taxon>Trichomonascus ciferrii complex</taxon>
    </lineage>
</organism>
<evidence type="ECO:0008006" key="9">
    <source>
        <dbReference type="Google" id="ProtNLM"/>
    </source>
</evidence>
<feature type="region of interest" description="Disordered" evidence="6">
    <location>
        <begin position="222"/>
        <end position="343"/>
    </location>
</feature>
<protein>
    <recommendedName>
        <fullName evidence="9">Transcription factor STE12</fullName>
    </recommendedName>
</protein>
<dbReference type="VEuPathDB" id="FungiDB:TRICI_002194"/>
<evidence type="ECO:0000256" key="3">
    <source>
        <dbReference type="ARBA" id="ARBA00023163"/>
    </source>
</evidence>
<sequence length="560" mass="63566">MEPNVVQPGAGVDKCKDEELANQYAKTLNDLVALKVFLASAPVNWPPNQIIKPFELPTEEVVSCICWNGVFYVTGTDIVRCLTYRFQAFGRQVRNKKKFEEGIFSDLRNLKCNSDAILEEPKSEFLDFLYKNNCVRTQKKQKVFHWFSVLHDRLFLDALERDLKKEAGGKRASTEAVSEPALSFSLNHYNSSQTLHDQLTSIIDAIDDKPLAAIADASTSSNLIAVPPPQPVQHHHQRPSHDVYYHQPVPSYSYESHYHQPPPPPPPPPHQYHHQQQQQYAPPPPPPSAPPAYQQQQQQYIPAPPPQYLAPPPQPQTQPAVSAPPPPPPPPQPQPQPQQQQGGENPYLQTIVEEPLQIKTDIESDFPLDYFQPSTTSQNYNGLTTTTTTTTTQPTEYLEATTSRSHELAAYGDNCPTSYSMDDIDYFYHQGNPPPAPPMTGPPIEYGHGPELPRRYEQEEYEQLNMHSNNLHLKQHHRMMAKQKERHNPLKPMASRAKITKPVTPRPIIEKSFMPTPSESGSEMGSFAHDPTELRRKYISQEFDMYPHPSTLDVDDAEWY</sequence>
<evidence type="ECO:0000313" key="8">
    <source>
        <dbReference type="Proteomes" id="UP000761534"/>
    </source>
</evidence>
<dbReference type="PANTHER" id="PTHR47427">
    <property type="entry name" value="PROTEIN STE12"/>
    <property type="match status" value="1"/>
</dbReference>
<keyword evidence="4" id="KW-0539">Nucleus</keyword>
<dbReference type="GO" id="GO:1990527">
    <property type="term" value="C:Tec1p-Ste12p-Dig1p complex"/>
    <property type="evidence" value="ECO:0007669"/>
    <property type="project" value="TreeGrafter"/>
</dbReference>
<evidence type="ECO:0000313" key="7">
    <source>
        <dbReference type="EMBL" id="KAA8915682.1"/>
    </source>
</evidence>
<dbReference type="Pfam" id="PF02200">
    <property type="entry name" value="STE"/>
    <property type="match status" value="1"/>
</dbReference>
<dbReference type="PANTHER" id="PTHR47427:SF1">
    <property type="entry name" value="PROTEIN STE12"/>
    <property type="match status" value="1"/>
</dbReference>
<evidence type="ECO:0000256" key="1">
    <source>
        <dbReference type="ARBA" id="ARBA00004123"/>
    </source>
</evidence>
<dbReference type="InterPro" id="IPR052127">
    <property type="entry name" value="STE12_transcription_factor"/>
</dbReference>
<reference evidence="7" key="1">
    <citation type="journal article" date="2019" name="G3 (Bethesda)">
        <title>Genome Assemblies of Two Rare Opportunistic Yeast Pathogens: Diutina rugosa (syn. Candida rugosa) and Trichomonascus ciferrii (syn. Candida ciferrii).</title>
        <authorList>
            <person name="Mixao V."/>
            <person name="Saus E."/>
            <person name="Hansen A.P."/>
            <person name="Lass-Florl C."/>
            <person name="Gabaldon T."/>
        </authorList>
    </citation>
    <scope>NUCLEOTIDE SEQUENCE</scope>
    <source>
        <strain evidence="7">CBS 4856</strain>
    </source>
</reference>
<dbReference type="GO" id="GO:0003700">
    <property type="term" value="F:DNA-binding transcription factor activity"/>
    <property type="evidence" value="ECO:0007669"/>
    <property type="project" value="InterPro"/>
</dbReference>
<feature type="region of interest" description="Disordered" evidence="6">
    <location>
        <begin position="508"/>
        <end position="530"/>
    </location>
</feature>
<dbReference type="GO" id="GO:1990526">
    <property type="term" value="C:Ste12p-Dig1p-Dig2p complex"/>
    <property type="evidence" value="ECO:0007669"/>
    <property type="project" value="TreeGrafter"/>
</dbReference>
<feature type="compositionally biased region" description="Pro residues" evidence="6">
    <location>
        <begin position="260"/>
        <end position="270"/>
    </location>
</feature>
<evidence type="ECO:0000256" key="2">
    <source>
        <dbReference type="ARBA" id="ARBA00023015"/>
    </source>
</evidence>
<keyword evidence="8" id="KW-1185">Reference proteome</keyword>
<keyword evidence="2" id="KW-0805">Transcription regulation</keyword>
<evidence type="ECO:0000256" key="4">
    <source>
        <dbReference type="ARBA" id="ARBA00023242"/>
    </source>
</evidence>
<dbReference type="EMBL" id="SWFS01000151">
    <property type="protein sequence ID" value="KAA8915682.1"/>
    <property type="molecule type" value="Genomic_DNA"/>
</dbReference>
<dbReference type="GO" id="GO:0005634">
    <property type="term" value="C:nucleus"/>
    <property type="evidence" value="ECO:0007669"/>
    <property type="project" value="UniProtKB-SubCell"/>
</dbReference>
<comment type="subcellular location">
    <subcellularLocation>
        <location evidence="1">Nucleus</location>
    </subcellularLocation>
</comment>
<feature type="compositionally biased region" description="Pro residues" evidence="6">
    <location>
        <begin position="281"/>
        <end position="290"/>
    </location>
</feature>
<comment type="similarity">
    <text evidence="5">Belongs to the STE12 transcription factor family.</text>
</comment>
<feature type="compositionally biased region" description="Low complexity" evidence="6">
    <location>
        <begin position="291"/>
        <end position="301"/>
    </location>
</feature>
<keyword evidence="3" id="KW-0804">Transcription</keyword>
<proteinExistence type="inferred from homology"/>
<dbReference type="OrthoDB" id="1095242at2759"/>
<dbReference type="Proteomes" id="UP000761534">
    <property type="component" value="Unassembled WGS sequence"/>
</dbReference>
<feature type="compositionally biased region" description="Pro residues" evidence="6">
    <location>
        <begin position="302"/>
        <end position="336"/>
    </location>
</feature>
<evidence type="ECO:0000256" key="6">
    <source>
        <dbReference type="SAM" id="MobiDB-lite"/>
    </source>
</evidence>
<dbReference type="SMART" id="SM00424">
    <property type="entry name" value="STE"/>
    <property type="match status" value="1"/>
</dbReference>
<name>A0A642V8U0_9ASCO</name>
<evidence type="ECO:0000256" key="5">
    <source>
        <dbReference type="ARBA" id="ARBA00024345"/>
    </source>
</evidence>
<dbReference type="AlphaFoldDB" id="A0A642V8U0"/>
<comment type="caution">
    <text evidence="7">The sequence shown here is derived from an EMBL/GenBank/DDBJ whole genome shotgun (WGS) entry which is preliminary data.</text>
</comment>
<accession>A0A642V8U0</accession>
<dbReference type="InterPro" id="IPR003120">
    <property type="entry name" value="Ste12"/>
</dbReference>